<evidence type="ECO:0000256" key="3">
    <source>
        <dbReference type="ARBA" id="ARBA00023274"/>
    </source>
</evidence>
<dbReference type="GO" id="GO:0003735">
    <property type="term" value="F:structural constituent of ribosome"/>
    <property type="evidence" value="ECO:0007669"/>
    <property type="project" value="InterPro"/>
</dbReference>
<dbReference type="OrthoDB" id="9809073at2"/>
<dbReference type="NCBIfam" id="TIGR00059">
    <property type="entry name" value="L17"/>
    <property type="match status" value="1"/>
</dbReference>
<proteinExistence type="inferred from homology"/>
<dbReference type="Pfam" id="PF01196">
    <property type="entry name" value="Ribosomal_L17"/>
    <property type="match status" value="1"/>
</dbReference>
<dbReference type="Gene3D" id="3.90.1030.10">
    <property type="entry name" value="Ribosomal protein L17"/>
    <property type="match status" value="1"/>
</dbReference>
<evidence type="ECO:0000256" key="2">
    <source>
        <dbReference type="ARBA" id="ARBA00022980"/>
    </source>
</evidence>
<name>A0A4R1BUD5_9ACTN</name>
<organism evidence="6 7">
    <name type="scientific">Nocardioides jejuensis</name>
    <dbReference type="NCBI Taxonomy" id="2502782"/>
    <lineage>
        <taxon>Bacteria</taxon>
        <taxon>Bacillati</taxon>
        <taxon>Actinomycetota</taxon>
        <taxon>Actinomycetes</taxon>
        <taxon>Propionibacteriales</taxon>
        <taxon>Nocardioidaceae</taxon>
        <taxon>Nocardioides</taxon>
    </lineage>
</organism>
<evidence type="ECO:0000313" key="7">
    <source>
        <dbReference type="Proteomes" id="UP000295453"/>
    </source>
</evidence>
<evidence type="ECO:0000256" key="4">
    <source>
        <dbReference type="HAMAP-Rule" id="MF_01368"/>
    </source>
</evidence>
<keyword evidence="3 4" id="KW-0687">Ribonucleoprotein</keyword>
<dbReference type="Proteomes" id="UP000295453">
    <property type="component" value="Unassembled WGS sequence"/>
</dbReference>
<evidence type="ECO:0000313" key="6">
    <source>
        <dbReference type="EMBL" id="TCJ21107.1"/>
    </source>
</evidence>
<dbReference type="FunFam" id="3.90.1030.10:FF:000001">
    <property type="entry name" value="50S ribosomal protein L17"/>
    <property type="match status" value="1"/>
</dbReference>
<dbReference type="InterPro" id="IPR000456">
    <property type="entry name" value="Ribosomal_bL17"/>
</dbReference>
<dbReference type="SUPFAM" id="SSF64263">
    <property type="entry name" value="Prokaryotic ribosomal protein L17"/>
    <property type="match status" value="1"/>
</dbReference>
<dbReference type="GO" id="GO:0022625">
    <property type="term" value="C:cytosolic large ribosomal subunit"/>
    <property type="evidence" value="ECO:0007669"/>
    <property type="project" value="TreeGrafter"/>
</dbReference>
<dbReference type="PANTHER" id="PTHR14413:SF16">
    <property type="entry name" value="LARGE RIBOSOMAL SUBUNIT PROTEIN BL17M"/>
    <property type="match status" value="1"/>
</dbReference>
<protein>
    <recommendedName>
        <fullName evidence="4">Large ribosomal subunit protein bL17</fullName>
    </recommendedName>
</protein>
<comment type="similarity">
    <text evidence="1 4 5">Belongs to the bacterial ribosomal protein bL17 family.</text>
</comment>
<accession>A0A4R1BUD5</accession>
<keyword evidence="7" id="KW-1185">Reference proteome</keyword>
<dbReference type="InterPro" id="IPR036373">
    <property type="entry name" value="Ribosomal_bL17_sf"/>
</dbReference>
<evidence type="ECO:0000256" key="5">
    <source>
        <dbReference type="RuleBase" id="RU000660"/>
    </source>
</evidence>
<gene>
    <name evidence="4" type="primary">rplQ</name>
    <name evidence="6" type="ORF">EPD65_15810</name>
</gene>
<comment type="subunit">
    <text evidence="4">Part of the 50S ribosomal subunit. Contacts protein L32.</text>
</comment>
<comment type="caution">
    <text evidence="6">The sequence shown here is derived from an EMBL/GenBank/DDBJ whole genome shotgun (WGS) entry which is preliminary data.</text>
</comment>
<dbReference type="PROSITE" id="PS01167">
    <property type="entry name" value="RIBOSOMAL_L17"/>
    <property type="match status" value="1"/>
</dbReference>
<dbReference type="AlphaFoldDB" id="A0A4R1BUD5"/>
<keyword evidence="2 4" id="KW-0689">Ribosomal protein</keyword>
<sequence length="220" mass="23527">MPAPKKGARLGGSPAHQRLILSNLATALFEHGRITTTEAKARTLRPHAEKLITKAKKGDLHNRREVLKTIRDKGVVHILFTEIAPLMAERPGGYTRITKIGPRKGDNAPMAIIELVTEQFAPQAPKAAPAAPVVEEAPAEVVEEAAEAEVATLADAELPAGAALPLEDGSAPEGFTIKGNRDSMKFHQEGGQWYDATVAEIWFDTAENAEAAGFVEAGKK</sequence>
<dbReference type="GO" id="GO:0006412">
    <property type="term" value="P:translation"/>
    <property type="evidence" value="ECO:0007669"/>
    <property type="project" value="UniProtKB-UniRule"/>
</dbReference>
<dbReference type="PANTHER" id="PTHR14413">
    <property type="entry name" value="RIBOSOMAL PROTEIN L17"/>
    <property type="match status" value="1"/>
</dbReference>
<evidence type="ECO:0000256" key="1">
    <source>
        <dbReference type="ARBA" id="ARBA00008777"/>
    </source>
</evidence>
<reference evidence="6 7" key="1">
    <citation type="submission" date="2019-03" db="EMBL/GenBank/DDBJ databases">
        <authorList>
            <person name="Kim M.K.M."/>
        </authorList>
    </citation>
    <scope>NUCLEOTIDE SEQUENCE [LARGE SCALE GENOMIC DNA]</scope>
    <source>
        <strain evidence="6 7">18JY15-6</strain>
    </source>
</reference>
<dbReference type="HAMAP" id="MF_01368">
    <property type="entry name" value="Ribosomal_bL17"/>
    <property type="match status" value="1"/>
</dbReference>
<dbReference type="EMBL" id="SJZJ01000040">
    <property type="protein sequence ID" value="TCJ21107.1"/>
    <property type="molecule type" value="Genomic_DNA"/>
</dbReference>
<dbReference type="InterPro" id="IPR047859">
    <property type="entry name" value="Ribosomal_bL17_CS"/>
</dbReference>